<accession>A0A9E8ZG51</accession>
<dbReference type="KEGG" id="tsin:OXH18_00980"/>
<keyword evidence="2" id="KW-0812">Transmembrane</keyword>
<dbReference type="InterPro" id="IPR021279">
    <property type="entry name" value="DUF2721"/>
</dbReference>
<keyword evidence="2" id="KW-1133">Transmembrane helix</keyword>
<feature type="transmembrane region" description="Helical" evidence="2">
    <location>
        <begin position="113"/>
        <end position="136"/>
    </location>
</feature>
<feature type="compositionally biased region" description="Low complexity" evidence="1">
    <location>
        <begin position="162"/>
        <end position="175"/>
    </location>
</feature>
<organism evidence="3 4">
    <name type="scientific">Thermocoleostomius sinensis A174</name>
    <dbReference type="NCBI Taxonomy" id="2016057"/>
    <lineage>
        <taxon>Bacteria</taxon>
        <taxon>Bacillati</taxon>
        <taxon>Cyanobacteriota</taxon>
        <taxon>Cyanophyceae</taxon>
        <taxon>Oculatellales</taxon>
        <taxon>Oculatellaceae</taxon>
        <taxon>Thermocoleostomius</taxon>
    </lineage>
</organism>
<dbReference type="Pfam" id="PF11026">
    <property type="entry name" value="DUF2721"/>
    <property type="match status" value="1"/>
</dbReference>
<feature type="region of interest" description="Disordered" evidence="1">
    <location>
        <begin position="162"/>
        <end position="190"/>
    </location>
</feature>
<evidence type="ECO:0000256" key="2">
    <source>
        <dbReference type="SAM" id="Phobius"/>
    </source>
</evidence>
<gene>
    <name evidence="3" type="ORF">OXH18_00980</name>
</gene>
<dbReference type="RefSeq" id="WP_268610553.1">
    <property type="nucleotide sequence ID" value="NZ_CP113797.1"/>
</dbReference>
<keyword evidence="2" id="KW-0472">Membrane</keyword>
<sequence length="190" mass="21294">MSVEQTDQLIRLILNSTLLMTACTILLSAVLMRHSSMLHRLQGVQRNYLELLRAADLSRHDRLIPLKVQLRHLRQHYQIAHVSVLMAQSALLLCIGSTLVIACRTLIQSNWLIQGALILFVAGTTFLLVSVAAMLFDFRTTNHSLWEEINWTLSLGSSLGSSLSSTDSSPKGSTLHRSTDHRSRLRSTSY</sequence>
<dbReference type="EMBL" id="CP113797">
    <property type="protein sequence ID" value="WAL60600.1"/>
    <property type="molecule type" value="Genomic_DNA"/>
</dbReference>
<keyword evidence="4" id="KW-1185">Reference proteome</keyword>
<evidence type="ECO:0000313" key="4">
    <source>
        <dbReference type="Proteomes" id="UP001163152"/>
    </source>
</evidence>
<dbReference type="AlphaFoldDB" id="A0A9E8ZG51"/>
<dbReference type="Proteomes" id="UP001163152">
    <property type="component" value="Chromosome"/>
</dbReference>
<evidence type="ECO:0000256" key="1">
    <source>
        <dbReference type="SAM" id="MobiDB-lite"/>
    </source>
</evidence>
<protein>
    <submittedName>
        <fullName evidence="3">DUF2721 domain-containing protein</fullName>
    </submittedName>
</protein>
<feature type="transmembrane region" description="Helical" evidence="2">
    <location>
        <begin position="12"/>
        <end position="32"/>
    </location>
</feature>
<feature type="transmembrane region" description="Helical" evidence="2">
    <location>
        <begin position="79"/>
        <end position="107"/>
    </location>
</feature>
<evidence type="ECO:0000313" key="3">
    <source>
        <dbReference type="EMBL" id="WAL60600.1"/>
    </source>
</evidence>
<proteinExistence type="predicted"/>
<name>A0A9E8ZG51_9CYAN</name>
<reference evidence="3" key="1">
    <citation type="submission" date="2022-12" db="EMBL/GenBank/DDBJ databases">
        <title>Polyphasic identification of a Novel Hot-Spring Cyanobacterium Ocullathermofonsia sinensis gen nov. sp. nov. and Genomic Insights on its Adaptations to the Thermal Habitat.</title>
        <authorList>
            <person name="Daroch M."/>
            <person name="Tang J."/>
            <person name="Jiang Y."/>
        </authorList>
    </citation>
    <scope>NUCLEOTIDE SEQUENCE</scope>
    <source>
        <strain evidence="3">PKUAC-SCTA174</strain>
    </source>
</reference>